<evidence type="ECO:0000313" key="5">
    <source>
        <dbReference type="EMBL" id="KIS03804.1"/>
    </source>
</evidence>
<evidence type="ECO:0000259" key="4">
    <source>
        <dbReference type="Pfam" id="PF01420"/>
    </source>
</evidence>
<dbReference type="PATRIC" id="fig|1335616.4.peg.546"/>
<dbReference type="OrthoDB" id="9795776at2"/>
<keyword evidence="6" id="KW-1185">Reference proteome</keyword>
<keyword evidence="2" id="KW-0680">Restriction system</keyword>
<gene>
    <name evidence="5" type="ORF">WDC_0545</name>
</gene>
<dbReference type="STRING" id="1335616.WDC_0545"/>
<proteinExistence type="inferred from homology"/>
<feature type="domain" description="Type I restriction modification DNA specificity" evidence="4">
    <location>
        <begin position="19"/>
        <end position="182"/>
    </location>
</feature>
<comment type="caution">
    <text evidence="5">The sequence shown here is derived from an EMBL/GenBank/DDBJ whole genome shotgun (WGS) entry which is preliminary data.</text>
</comment>
<dbReference type="InterPro" id="IPR052021">
    <property type="entry name" value="Type-I_RS_S_subunit"/>
</dbReference>
<dbReference type="GO" id="GO:0009035">
    <property type="term" value="F:type I site-specific deoxyribonuclease activity"/>
    <property type="evidence" value="ECO:0007669"/>
    <property type="project" value="UniProtKB-EC"/>
</dbReference>
<evidence type="ECO:0000256" key="3">
    <source>
        <dbReference type="ARBA" id="ARBA00023125"/>
    </source>
</evidence>
<dbReference type="InterPro" id="IPR044946">
    <property type="entry name" value="Restrct_endonuc_typeI_TRD_sf"/>
</dbReference>
<dbReference type="PANTHER" id="PTHR30408:SF12">
    <property type="entry name" value="TYPE I RESTRICTION ENZYME MJAVIII SPECIFICITY SUBUNIT"/>
    <property type="match status" value="1"/>
</dbReference>
<dbReference type="PANTHER" id="PTHR30408">
    <property type="entry name" value="TYPE-1 RESTRICTION ENZYME ECOKI SPECIFICITY PROTEIN"/>
    <property type="match status" value="1"/>
</dbReference>
<dbReference type="AlphaFoldDB" id="A0A0D0YX35"/>
<reference evidence="5 6" key="1">
    <citation type="submission" date="2013-08" db="EMBL/GenBank/DDBJ databases">
        <title>Lactobacillus wasatchii sp. WDC04, a late gas producing bacteria isolated from aged chedder cheese.</title>
        <authorList>
            <person name="Oberg C.J."/>
            <person name="Culumber M."/>
            <person name="McMahon D.J."/>
            <person name="Broadbent J.R."/>
            <person name="Oberg T.S."/>
            <person name="Ortaki F."/>
        </authorList>
    </citation>
    <scope>NUCLEOTIDE SEQUENCE [LARGE SCALE GENOMIC DNA]</scope>
    <source>
        <strain evidence="5 6">WDC04</strain>
    </source>
</reference>
<comment type="similarity">
    <text evidence="1">Belongs to the type-I restriction system S methylase family.</text>
</comment>
<dbReference type="SUPFAM" id="SSF116734">
    <property type="entry name" value="DNA methylase specificity domain"/>
    <property type="match status" value="1"/>
</dbReference>
<dbReference type="EC" id="3.1.21.3" evidence="5"/>
<evidence type="ECO:0000256" key="2">
    <source>
        <dbReference type="ARBA" id="ARBA00022747"/>
    </source>
</evidence>
<evidence type="ECO:0000313" key="6">
    <source>
        <dbReference type="Proteomes" id="UP000032279"/>
    </source>
</evidence>
<dbReference type="GO" id="GO:0003677">
    <property type="term" value="F:DNA binding"/>
    <property type="evidence" value="ECO:0007669"/>
    <property type="project" value="UniProtKB-KW"/>
</dbReference>
<dbReference type="GO" id="GO:0009307">
    <property type="term" value="P:DNA restriction-modification system"/>
    <property type="evidence" value="ECO:0007669"/>
    <property type="project" value="UniProtKB-KW"/>
</dbReference>
<keyword evidence="5" id="KW-0378">Hydrolase</keyword>
<sequence length="183" mass="21091">MGDKSRKYPKLRFPGFTDPWEQRKLNEVVSRRSKTSKSNSLPTVEFEDINSGVGTLNKNIYRKSSHKSGIMFISGDILFGKLRPYLKNWLHPNFTGIAVGDFWVFDPQNNDGSFIYYLIQSPKYCEISNLSIGSKMPRSDWQIVSNTFFHIPNVEEQSFIGKIIKYIDNLIAANQREGEKLKT</sequence>
<accession>A0A0D0YX35</accession>
<dbReference type="EMBL" id="AWTT01000009">
    <property type="protein sequence ID" value="KIS03804.1"/>
    <property type="molecule type" value="Genomic_DNA"/>
</dbReference>
<dbReference type="Gene3D" id="3.90.220.20">
    <property type="entry name" value="DNA methylase specificity domains"/>
    <property type="match status" value="1"/>
</dbReference>
<keyword evidence="3" id="KW-0238">DNA-binding</keyword>
<organism evidence="5 6">
    <name type="scientific">Paucilactobacillus wasatchensis</name>
    <dbReference type="NCBI Taxonomy" id="1335616"/>
    <lineage>
        <taxon>Bacteria</taxon>
        <taxon>Bacillati</taxon>
        <taxon>Bacillota</taxon>
        <taxon>Bacilli</taxon>
        <taxon>Lactobacillales</taxon>
        <taxon>Lactobacillaceae</taxon>
        <taxon>Paucilactobacillus</taxon>
    </lineage>
</organism>
<dbReference type="Pfam" id="PF01420">
    <property type="entry name" value="Methylase_S"/>
    <property type="match status" value="1"/>
</dbReference>
<name>A0A0D0YX35_9LACO</name>
<dbReference type="RefSeq" id="WP_044010263.1">
    <property type="nucleotide sequence ID" value="NZ_AWTT01000009.1"/>
</dbReference>
<dbReference type="Proteomes" id="UP000032279">
    <property type="component" value="Unassembled WGS sequence"/>
</dbReference>
<dbReference type="InterPro" id="IPR000055">
    <property type="entry name" value="Restrct_endonuc_typeI_TRD"/>
</dbReference>
<protein>
    <submittedName>
        <fullName evidence="5">Type I restriction-modification system, specificity subunit S</fullName>
        <ecNumber evidence="5">3.1.21.3</ecNumber>
    </submittedName>
</protein>
<evidence type="ECO:0000256" key="1">
    <source>
        <dbReference type="ARBA" id="ARBA00010923"/>
    </source>
</evidence>